<dbReference type="OrthoDB" id="2734236at2759"/>
<feature type="non-terminal residue" evidence="1">
    <location>
        <position position="1"/>
    </location>
</feature>
<evidence type="ECO:0008006" key="3">
    <source>
        <dbReference type="Google" id="ProtNLM"/>
    </source>
</evidence>
<keyword evidence="2" id="KW-1185">Reference proteome</keyword>
<protein>
    <recommendedName>
        <fullName evidence="3">Reverse transcriptase zinc-binding domain-containing protein</fullName>
    </recommendedName>
</protein>
<accession>A0A0C2WLT3</accession>
<gene>
    <name evidence="1" type="ORF">M408DRAFT_71511</name>
</gene>
<sequence length="107" mass="12402">LTQIRTNHLPLNTYLHRIKKIDNPACQRCLESDEDLRHFLFTCPAYRGARLKLQRALKRSSENLEILLADEKGVKHLLTYVHETGRFKQTYLSLNPSQPNPTPTPHA</sequence>
<evidence type="ECO:0000313" key="1">
    <source>
        <dbReference type="EMBL" id="KIM27278.1"/>
    </source>
</evidence>
<dbReference type="EMBL" id="KN824300">
    <property type="protein sequence ID" value="KIM27278.1"/>
    <property type="molecule type" value="Genomic_DNA"/>
</dbReference>
<evidence type="ECO:0000313" key="2">
    <source>
        <dbReference type="Proteomes" id="UP000054097"/>
    </source>
</evidence>
<dbReference type="Proteomes" id="UP000054097">
    <property type="component" value="Unassembled WGS sequence"/>
</dbReference>
<reference evidence="1 2" key="1">
    <citation type="submission" date="2014-04" db="EMBL/GenBank/DDBJ databases">
        <authorList>
            <consortium name="DOE Joint Genome Institute"/>
            <person name="Kuo A."/>
            <person name="Zuccaro A."/>
            <person name="Kohler A."/>
            <person name="Nagy L.G."/>
            <person name="Floudas D."/>
            <person name="Copeland A."/>
            <person name="Barry K.W."/>
            <person name="Cichocki N."/>
            <person name="Veneault-Fourrey C."/>
            <person name="LaButti K."/>
            <person name="Lindquist E.A."/>
            <person name="Lipzen A."/>
            <person name="Lundell T."/>
            <person name="Morin E."/>
            <person name="Murat C."/>
            <person name="Sun H."/>
            <person name="Tunlid A."/>
            <person name="Henrissat B."/>
            <person name="Grigoriev I.V."/>
            <person name="Hibbett D.S."/>
            <person name="Martin F."/>
            <person name="Nordberg H.P."/>
            <person name="Cantor M.N."/>
            <person name="Hua S.X."/>
        </authorList>
    </citation>
    <scope>NUCLEOTIDE SEQUENCE [LARGE SCALE GENOMIC DNA]</scope>
    <source>
        <strain evidence="1 2">MAFF 305830</strain>
    </source>
</reference>
<dbReference type="AlphaFoldDB" id="A0A0C2WLT3"/>
<proteinExistence type="predicted"/>
<dbReference type="HOGENOM" id="CLU_146165_0_0_1"/>
<organism evidence="1 2">
    <name type="scientific">Serendipita vermifera MAFF 305830</name>
    <dbReference type="NCBI Taxonomy" id="933852"/>
    <lineage>
        <taxon>Eukaryota</taxon>
        <taxon>Fungi</taxon>
        <taxon>Dikarya</taxon>
        <taxon>Basidiomycota</taxon>
        <taxon>Agaricomycotina</taxon>
        <taxon>Agaricomycetes</taxon>
        <taxon>Sebacinales</taxon>
        <taxon>Serendipitaceae</taxon>
        <taxon>Serendipita</taxon>
    </lineage>
</organism>
<name>A0A0C2WLT3_SERVB</name>
<reference evidence="2" key="2">
    <citation type="submission" date="2015-01" db="EMBL/GenBank/DDBJ databases">
        <title>Evolutionary Origins and Diversification of the Mycorrhizal Mutualists.</title>
        <authorList>
            <consortium name="DOE Joint Genome Institute"/>
            <consortium name="Mycorrhizal Genomics Consortium"/>
            <person name="Kohler A."/>
            <person name="Kuo A."/>
            <person name="Nagy L.G."/>
            <person name="Floudas D."/>
            <person name="Copeland A."/>
            <person name="Barry K.W."/>
            <person name="Cichocki N."/>
            <person name="Veneault-Fourrey C."/>
            <person name="LaButti K."/>
            <person name="Lindquist E.A."/>
            <person name="Lipzen A."/>
            <person name="Lundell T."/>
            <person name="Morin E."/>
            <person name="Murat C."/>
            <person name="Riley R."/>
            <person name="Ohm R."/>
            <person name="Sun H."/>
            <person name="Tunlid A."/>
            <person name="Henrissat B."/>
            <person name="Grigoriev I.V."/>
            <person name="Hibbett D.S."/>
            <person name="Martin F."/>
        </authorList>
    </citation>
    <scope>NUCLEOTIDE SEQUENCE [LARGE SCALE GENOMIC DNA]</scope>
    <source>
        <strain evidence="2">MAFF 305830</strain>
    </source>
</reference>